<feature type="transmembrane region" description="Helical" evidence="7">
    <location>
        <begin position="25"/>
        <end position="47"/>
    </location>
</feature>
<feature type="domain" description="Cation efflux protein transmembrane" evidence="8">
    <location>
        <begin position="31"/>
        <end position="222"/>
    </location>
</feature>
<evidence type="ECO:0000256" key="1">
    <source>
        <dbReference type="ARBA" id="ARBA00004141"/>
    </source>
</evidence>
<dbReference type="SUPFAM" id="SSF160240">
    <property type="entry name" value="Cation efflux protein cytoplasmic domain-like"/>
    <property type="match status" value="1"/>
</dbReference>
<gene>
    <name evidence="10" type="ORF">CBW42_07180</name>
</gene>
<keyword evidence="5 7" id="KW-1133">Transmembrane helix</keyword>
<feature type="transmembrane region" description="Helical" evidence="7">
    <location>
        <begin position="197"/>
        <end position="215"/>
    </location>
</feature>
<reference evidence="10 11" key="1">
    <citation type="submission" date="2017-05" db="EMBL/GenBank/DDBJ databases">
        <title>Butyricicoccus porcorum sp. nov. a butyrate-producing bacterium from the swine intestinal tract.</title>
        <authorList>
            <person name="Trachsel J."/>
            <person name="Humphrey S."/>
            <person name="Allen H.K."/>
        </authorList>
    </citation>
    <scope>NUCLEOTIDE SEQUENCE [LARGE SCALE GENOMIC DNA]</scope>
    <source>
        <strain evidence="10">BB10</strain>
    </source>
</reference>
<dbReference type="Gene3D" id="3.30.70.1350">
    <property type="entry name" value="Cation efflux protein, cytoplasmic domain"/>
    <property type="match status" value="1"/>
</dbReference>
<dbReference type="PANTHER" id="PTHR43840:SF50">
    <property type="entry name" value="MANGANESE EFFLUX SYSTEM PROTEIN MNES"/>
    <property type="match status" value="1"/>
</dbReference>
<feature type="transmembrane region" description="Helical" evidence="7">
    <location>
        <begin position="127"/>
        <end position="151"/>
    </location>
</feature>
<dbReference type="OrthoDB" id="9806522at2"/>
<dbReference type="InterPro" id="IPR058533">
    <property type="entry name" value="Cation_efflux_TM"/>
</dbReference>
<dbReference type="SUPFAM" id="SSF161111">
    <property type="entry name" value="Cation efflux protein transmembrane domain-like"/>
    <property type="match status" value="1"/>
</dbReference>
<organism evidence="10 11">
    <name type="scientific">Butyricicoccus porcorum</name>
    <dbReference type="NCBI Taxonomy" id="1945634"/>
    <lineage>
        <taxon>Bacteria</taxon>
        <taxon>Bacillati</taxon>
        <taxon>Bacillota</taxon>
        <taxon>Clostridia</taxon>
        <taxon>Eubacteriales</taxon>
        <taxon>Butyricicoccaceae</taxon>
        <taxon>Butyricicoccus</taxon>
    </lineage>
</organism>
<evidence type="ECO:0000256" key="5">
    <source>
        <dbReference type="ARBA" id="ARBA00022989"/>
    </source>
</evidence>
<dbReference type="GO" id="GO:0016020">
    <property type="term" value="C:membrane"/>
    <property type="evidence" value="ECO:0007669"/>
    <property type="project" value="UniProtKB-SubCell"/>
</dbReference>
<name>A0A252F496_9FIRM</name>
<dbReference type="InterPro" id="IPR002524">
    <property type="entry name" value="Cation_efflux"/>
</dbReference>
<feature type="domain" description="Cation efflux protein cytoplasmic" evidence="9">
    <location>
        <begin position="228"/>
        <end position="303"/>
    </location>
</feature>
<dbReference type="InterPro" id="IPR027469">
    <property type="entry name" value="Cation_efflux_TMD_sf"/>
</dbReference>
<dbReference type="GO" id="GO:0008324">
    <property type="term" value="F:monoatomic cation transmembrane transporter activity"/>
    <property type="evidence" value="ECO:0007669"/>
    <property type="project" value="InterPro"/>
</dbReference>
<feature type="transmembrane region" description="Helical" evidence="7">
    <location>
        <begin position="97"/>
        <end position="115"/>
    </location>
</feature>
<dbReference type="PANTHER" id="PTHR43840">
    <property type="entry name" value="MITOCHONDRIAL METAL TRANSPORTER 1-RELATED"/>
    <property type="match status" value="1"/>
</dbReference>
<evidence type="ECO:0000259" key="9">
    <source>
        <dbReference type="Pfam" id="PF16916"/>
    </source>
</evidence>
<sequence>MTNLLIRLFVPRAERASEQTIRLRYGQLAGIVGIAANVLLCLVKLLAGIVTHSISVMADAVNNLTDALSSVISLISFHLSGKEPDKEHPFGYGRTEYIAGLFVSMLIIFVGFQFIKSSADRILHPSAVLFSWSSILLLVVSMLVKLWLGLFNRRIGKAIDSPVLMAAMQDSLNDVITTGVVILGMIASRFTTLPIDGYVGIVVAAFILYAGYGLAKDALSPLIGEKADPELVQEIQELVTSYDSILGVHDLIAHNYGAGRWFASVHAEVPSDGDMIAIHETIDAIEQQALKSLHVFLVIHMDPIEINNERVQTVRCQTEQVLHDIDPSLSMHDFRMVDGEHQINLIFDVVVDRDFVPEELRTRIRTELHAIDPRFNPVIVFDHTM</sequence>
<dbReference type="EMBL" id="NHOC01000005">
    <property type="protein sequence ID" value="OUM20605.1"/>
    <property type="molecule type" value="Genomic_DNA"/>
</dbReference>
<keyword evidence="6 7" id="KW-0472">Membrane</keyword>
<evidence type="ECO:0000256" key="3">
    <source>
        <dbReference type="ARBA" id="ARBA00022448"/>
    </source>
</evidence>
<dbReference type="AlphaFoldDB" id="A0A252F496"/>
<evidence type="ECO:0000313" key="11">
    <source>
        <dbReference type="Proteomes" id="UP000194903"/>
    </source>
</evidence>
<keyword evidence="3" id="KW-0813">Transport</keyword>
<comment type="caution">
    <text evidence="10">The sequence shown here is derived from an EMBL/GenBank/DDBJ whole genome shotgun (WGS) entry which is preliminary data.</text>
</comment>
<comment type="similarity">
    <text evidence="2">Belongs to the cation diffusion facilitator (CDF) transporter (TC 2.A.4) family.</text>
</comment>
<keyword evidence="4 7" id="KW-0812">Transmembrane</keyword>
<dbReference type="Gene3D" id="1.20.1510.10">
    <property type="entry name" value="Cation efflux protein transmembrane domain"/>
    <property type="match status" value="1"/>
</dbReference>
<dbReference type="Pfam" id="PF16916">
    <property type="entry name" value="ZT_dimer"/>
    <property type="match status" value="1"/>
</dbReference>
<dbReference type="InterPro" id="IPR036837">
    <property type="entry name" value="Cation_efflux_CTD_sf"/>
</dbReference>
<evidence type="ECO:0000256" key="2">
    <source>
        <dbReference type="ARBA" id="ARBA00008114"/>
    </source>
</evidence>
<protein>
    <submittedName>
        <fullName evidence="10">Cation diffusion facilitator family transporter</fullName>
    </submittedName>
</protein>
<dbReference type="Proteomes" id="UP000194903">
    <property type="component" value="Unassembled WGS sequence"/>
</dbReference>
<keyword evidence="11" id="KW-1185">Reference proteome</keyword>
<feature type="transmembrane region" description="Helical" evidence="7">
    <location>
        <begin position="172"/>
        <end position="191"/>
    </location>
</feature>
<dbReference type="FunFam" id="1.20.1510.10:FF:000006">
    <property type="entry name" value="Divalent cation efflux transporter"/>
    <property type="match status" value="1"/>
</dbReference>
<dbReference type="InterPro" id="IPR050291">
    <property type="entry name" value="CDF_Transporter"/>
</dbReference>
<dbReference type="Pfam" id="PF01545">
    <property type="entry name" value="Cation_efflux"/>
    <property type="match status" value="1"/>
</dbReference>
<comment type="subcellular location">
    <subcellularLocation>
        <location evidence="1">Membrane</location>
        <topology evidence="1">Multi-pass membrane protein</topology>
    </subcellularLocation>
</comment>
<dbReference type="InterPro" id="IPR027470">
    <property type="entry name" value="Cation_efflux_CTD"/>
</dbReference>
<accession>A0A252F496</accession>
<proteinExistence type="inferred from homology"/>
<evidence type="ECO:0000256" key="4">
    <source>
        <dbReference type="ARBA" id="ARBA00022692"/>
    </source>
</evidence>
<dbReference type="RefSeq" id="WP_087019186.1">
    <property type="nucleotide sequence ID" value="NZ_NHOC01000005.1"/>
</dbReference>
<evidence type="ECO:0000256" key="7">
    <source>
        <dbReference type="SAM" id="Phobius"/>
    </source>
</evidence>
<evidence type="ECO:0000313" key="10">
    <source>
        <dbReference type="EMBL" id="OUM20605.1"/>
    </source>
</evidence>
<evidence type="ECO:0000256" key="6">
    <source>
        <dbReference type="ARBA" id="ARBA00023136"/>
    </source>
</evidence>
<evidence type="ECO:0000259" key="8">
    <source>
        <dbReference type="Pfam" id="PF01545"/>
    </source>
</evidence>
<dbReference type="NCBIfam" id="TIGR01297">
    <property type="entry name" value="CDF"/>
    <property type="match status" value="1"/>
</dbReference>